<feature type="domain" description="CBS" evidence="3">
    <location>
        <begin position="74"/>
        <end position="130"/>
    </location>
</feature>
<dbReference type="EMBL" id="JBHUDX010000060">
    <property type="protein sequence ID" value="MFD1660809.1"/>
    <property type="molecule type" value="Genomic_DNA"/>
</dbReference>
<dbReference type="PROSITE" id="PS51371">
    <property type="entry name" value="CBS"/>
    <property type="match status" value="1"/>
</dbReference>
<dbReference type="Pfam" id="PF00571">
    <property type="entry name" value="CBS"/>
    <property type="match status" value="1"/>
</dbReference>
<dbReference type="SMART" id="SM00116">
    <property type="entry name" value="CBS"/>
    <property type="match status" value="2"/>
</dbReference>
<accession>A0ABW4ITW3</accession>
<dbReference type="InterPro" id="IPR046342">
    <property type="entry name" value="CBS_dom_sf"/>
</dbReference>
<dbReference type="PANTHER" id="PTHR43080">
    <property type="entry name" value="CBS DOMAIN-CONTAINING PROTEIN CBSX3, MITOCHONDRIAL"/>
    <property type="match status" value="1"/>
</dbReference>
<dbReference type="RefSeq" id="WP_381085541.1">
    <property type="nucleotide sequence ID" value="NZ_JBHUDX010000060.1"/>
</dbReference>
<organism evidence="4 5">
    <name type="scientific">Streptomyces caeni</name>
    <dbReference type="NCBI Taxonomy" id="2307231"/>
    <lineage>
        <taxon>Bacteria</taxon>
        <taxon>Bacillati</taxon>
        <taxon>Actinomycetota</taxon>
        <taxon>Actinomycetes</taxon>
        <taxon>Kitasatosporales</taxon>
        <taxon>Streptomycetaceae</taxon>
        <taxon>Streptomyces</taxon>
    </lineage>
</organism>
<protein>
    <submittedName>
        <fullName evidence="4">CBS domain-containing protein</fullName>
    </submittedName>
</protein>
<evidence type="ECO:0000256" key="2">
    <source>
        <dbReference type="PROSITE-ProRule" id="PRU00703"/>
    </source>
</evidence>
<dbReference type="InterPro" id="IPR051257">
    <property type="entry name" value="Diverse_CBS-Domain"/>
</dbReference>
<dbReference type="InterPro" id="IPR000644">
    <property type="entry name" value="CBS_dom"/>
</dbReference>
<dbReference type="PANTHER" id="PTHR43080:SF2">
    <property type="entry name" value="CBS DOMAIN-CONTAINING PROTEIN"/>
    <property type="match status" value="1"/>
</dbReference>
<keyword evidence="1 2" id="KW-0129">CBS domain</keyword>
<comment type="caution">
    <text evidence="4">The sequence shown here is derived from an EMBL/GenBank/DDBJ whole genome shotgun (WGS) entry which is preliminary data.</text>
</comment>
<name>A0ABW4ITW3_9ACTN</name>
<evidence type="ECO:0000256" key="1">
    <source>
        <dbReference type="ARBA" id="ARBA00023122"/>
    </source>
</evidence>
<reference evidence="5" key="1">
    <citation type="journal article" date="2019" name="Int. J. Syst. Evol. Microbiol.">
        <title>The Global Catalogue of Microorganisms (GCM) 10K type strain sequencing project: providing services to taxonomists for standard genome sequencing and annotation.</title>
        <authorList>
            <consortium name="The Broad Institute Genomics Platform"/>
            <consortium name="The Broad Institute Genome Sequencing Center for Infectious Disease"/>
            <person name="Wu L."/>
            <person name="Ma J."/>
        </authorList>
    </citation>
    <scope>NUCLEOTIDE SEQUENCE [LARGE SCALE GENOMIC DNA]</scope>
    <source>
        <strain evidence="5">CGMCC 1.12470</strain>
    </source>
</reference>
<keyword evidence="5" id="KW-1185">Reference proteome</keyword>
<dbReference type="Proteomes" id="UP001597261">
    <property type="component" value="Unassembled WGS sequence"/>
</dbReference>
<evidence type="ECO:0000313" key="5">
    <source>
        <dbReference type="Proteomes" id="UP001597261"/>
    </source>
</evidence>
<evidence type="ECO:0000313" key="4">
    <source>
        <dbReference type="EMBL" id="MFD1660809.1"/>
    </source>
</evidence>
<gene>
    <name evidence="4" type="ORF">ACFSL4_22030</name>
</gene>
<sequence>MGDFAREAMAPGVVAVPPDVSLAEAAQPRRAQDVGDVLGGDGGRVLGVITDRDVTLRAVADGAAPLTVSAQAVCTRAPVVVGPDAPVATAVSLMRGHAVRRLPVVERGRPAGVVGLGHLAVAKDPTSVPAGISRAAPGGTTGGTRV</sequence>
<evidence type="ECO:0000259" key="3">
    <source>
        <dbReference type="PROSITE" id="PS51371"/>
    </source>
</evidence>
<proteinExistence type="predicted"/>
<dbReference type="Gene3D" id="3.10.580.10">
    <property type="entry name" value="CBS-domain"/>
    <property type="match status" value="1"/>
</dbReference>
<dbReference type="SUPFAM" id="SSF54631">
    <property type="entry name" value="CBS-domain pair"/>
    <property type="match status" value="1"/>
</dbReference>